<keyword evidence="7" id="KW-0969">Cilium</keyword>
<evidence type="ECO:0000256" key="4">
    <source>
        <dbReference type="ARBA" id="ARBA00022525"/>
    </source>
</evidence>
<dbReference type="Pfam" id="PF00669">
    <property type="entry name" value="Flagellin_N"/>
    <property type="match status" value="1"/>
</dbReference>
<evidence type="ECO:0000259" key="6">
    <source>
        <dbReference type="Pfam" id="PF00669"/>
    </source>
</evidence>
<comment type="caution">
    <text evidence="7">The sequence shown here is derived from an EMBL/GenBank/DDBJ whole genome shotgun (WGS) entry which is preliminary data.</text>
</comment>
<organism evidence="7">
    <name type="scientific">Escherichia coli</name>
    <dbReference type="NCBI Taxonomy" id="562"/>
    <lineage>
        <taxon>Bacteria</taxon>
        <taxon>Pseudomonadati</taxon>
        <taxon>Pseudomonadota</taxon>
        <taxon>Gammaproteobacteria</taxon>
        <taxon>Enterobacterales</taxon>
        <taxon>Enterobacteriaceae</taxon>
        <taxon>Escherichia</taxon>
    </lineage>
</organism>
<comment type="similarity">
    <text evidence="3">Belongs to the bacterial flagellin family.</text>
</comment>
<keyword evidence="5" id="KW-0975">Bacterial flagellum</keyword>
<keyword evidence="4" id="KW-0964">Secreted</keyword>
<sequence length="66" mass="6910">MSLSLNTNISSLQTQQALSQSQSALHTSLQRLSTGLRVNSAQDDAAAYAVASSLTTTLNSQTQGIQ</sequence>
<gene>
    <name evidence="7" type="ORF">G5588_23720</name>
</gene>
<dbReference type="EMBL" id="JAAJSR010000088">
    <property type="protein sequence ID" value="NGD71833.1"/>
    <property type="molecule type" value="Genomic_DNA"/>
</dbReference>
<reference evidence="7" key="1">
    <citation type="submission" date="2020-02" db="EMBL/GenBank/DDBJ databases">
        <title>WGS of Carbapenem-Resistant Entrobacteriaceae.</title>
        <authorList>
            <person name="Tokajian S."/>
            <person name="El Chaar M."/>
            <person name="El Khoury M."/>
        </authorList>
    </citation>
    <scope>NUCLEOTIDE SEQUENCE</scope>
    <source>
        <strain evidence="7">ECM_32</strain>
    </source>
</reference>
<evidence type="ECO:0000313" key="7">
    <source>
        <dbReference type="EMBL" id="NGD71833.1"/>
    </source>
</evidence>
<comment type="subcellular location">
    <subcellularLocation>
        <location evidence="1">Bacterial flagellum</location>
    </subcellularLocation>
    <subcellularLocation>
        <location evidence="2">Secreted</location>
    </subcellularLocation>
</comment>
<keyword evidence="7" id="KW-0966">Cell projection</keyword>
<dbReference type="InterPro" id="IPR001029">
    <property type="entry name" value="Flagellin_N"/>
</dbReference>
<dbReference type="GO" id="GO:0005576">
    <property type="term" value="C:extracellular region"/>
    <property type="evidence" value="ECO:0007669"/>
    <property type="project" value="UniProtKB-SubCell"/>
</dbReference>
<dbReference type="AlphaFoldDB" id="A0A6G4JZ55"/>
<dbReference type="Gene3D" id="6.10.280.190">
    <property type="match status" value="1"/>
</dbReference>
<feature type="non-terminal residue" evidence="7">
    <location>
        <position position="66"/>
    </location>
</feature>
<dbReference type="GO" id="GO:0005198">
    <property type="term" value="F:structural molecule activity"/>
    <property type="evidence" value="ECO:0007669"/>
    <property type="project" value="InterPro"/>
</dbReference>
<evidence type="ECO:0000256" key="1">
    <source>
        <dbReference type="ARBA" id="ARBA00004365"/>
    </source>
</evidence>
<evidence type="ECO:0000256" key="3">
    <source>
        <dbReference type="ARBA" id="ARBA00005709"/>
    </source>
</evidence>
<evidence type="ECO:0000256" key="2">
    <source>
        <dbReference type="ARBA" id="ARBA00004613"/>
    </source>
</evidence>
<dbReference type="GO" id="GO:0009288">
    <property type="term" value="C:bacterial-type flagellum"/>
    <property type="evidence" value="ECO:0007669"/>
    <property type="project" value="UniProtKB-SubCell"/>
</dbReference>
<accession>A0A6G4JZ55</accession>
<dbReference type="SUPFAM" id="SSF64518">
    <property type="entry name" value="Phase 1 flagellin"/>
    <property type="match status" value="1"/>
</dbReference>
<feature type="domain" description="Flagellin N-terminal" evidence="6">
    <location>
        <begin position="6"/>
        <end position="63"/>
    </location>
</feature>
<dbReference type="PANTHER" id="PTHR42792:SF2">
    <property type="entry name" value="FLAGELLIN"/>
    <property type="match status" value="1"/>
</dbReference>
<keyword evidence="7" id="KW-0282">Flagellum</keyword>
<protein>
    <submittedName>
        <fullName evidence="7">Flagellin</fullName>
    </submittedName>
</protein>
<dbReference type="PANTHER" id="PTHR42792">
    <property type="entry name" value="FLAGELLIN"/>
    <property type="match status" value="1"/>
</dbReference>
<proteinExistence type="inferred from homology"/>
<dbReference type="InterPro" id="IPR001492">
    <property type="entry name" value="Flagellin"/>
</dbReference>
<evidence type="ECO:0000256" key="5">
    <source>
        <dbReference type="ARBA" id="ARBA00023143"/>
    </source>
</evidence>
<name>A0A6G4JZ55_ECOLX</name>